<feature type="binding site" evidence="14">
    <location>
        <position position="307"/>
    </location>
    <ligand>
        <name>Mg(2+)</name>
        <dbReference type="ChEBI" id="CHEBI:18420"/>
        <label>1</label>
    </ligand>
</feature>
<comment type="cofactor">
    <cofactor evidence="1">
        <name>Mn(2+)</name>
        <dbReference type="ChEBI" id="CHEBI:29035"/>
    </cofactor>
</comment>
<accession>A0A940P8A6</accession>
<feature type="active site" evidence="13">
    <location>
        <position position="187"/>
    </location>
</feature>
<gene>
    <name evidence="12" type="primary">ddl</name>
    <name evidence="17" type="ORF">I6N95_02760</name>
</gene>
<keyword evidence="9 12" id="KW-0573">Peptidoglycan synthesis</keyword>
<keyword evidence="14" id="KW-0460">Magnesium</keyword>
<dbReference type="PIRSF" id="PIRSF039102">
    <property type="entry name" value="Ddl/VanB"/>
    <property type="match status" value="1"/>
</dbReference>
<keyword evidence="8 12" id="KW-0133">Cell shape</keyword>
<keyword evidence="6 15" id="KW-0547">Nucleotide-binding</keyword>
<keyword evidence="7 15" id="KW-0067">ATP-binding</keyword>
<evidence type="ECO:0000256" key="8">
    <source>
        <dbReference type="ARBA" id="ARBA00022960"/>
    </source>
</evidence>
<dbReference type="Gene3D" id="3.40.50.20">
    <property type="match status" value="1"/>
</dbReference>
<dbReference type="SUPFAM" id="SSF52440">
    <property type="entry name" value="PreATP-grasp domain"/>
    <property type="match status" value="1"/>
</dbReference>
<dbReference type="AlphaFoldDB" id="A0A940P8A6"/>
<evidence type="ECO:0000256" key="1">
    <source>
        <dbReference type="ARBA" id="ARBA00001936"/>
    </source>
</evidence>
<keyword evidence="11 12" id="KW-0961">Cell wall biogenesis/degradation</keyword>
<dbReference type="Pfam" id="PF07478">
    <property type="entry name" value="Dala_Dala_lig_C"/>
    <property type="match status" value="1"/>
</dbReference>
<evidence type="ECO:0000313" key="18">
    <source>
        <dbReference type="Proteomes" id="UP000674938"/>
    </source>
</evidence>
<dbReference type="EC" id="6.3.2.4" evidence="12"/>
<dbReference type="InterPro" id="IPR011095">
    <property type="entry name" value="Dala_Dala_lig_C"/>
</dbReference>
<evidence type="ECO:0000256" key="9">
    <source>
        <dbReference type="ARBA" id="ARBA00022984"/>
    </source>
</evidence>
<dbReference type="Gene3D" id="3.30.470.20">
    <property type="entry name" value="ATP-grasp fold, B domain"/>
    <property type="match status" value="1"/>
</dbReference>
<dbReference type="SUPFAM" id="SSF56059">
    <property type="entry name" value="Glutathione synthetase ATP-binding domain-like"/>
    <property type="match status" value="1"/>
</dbReference>
<evidence type="ECO:0000256" key="15">
    <source>
        <dbReference type="PROSITE-ProRule" id="PRU00409"/>
    </source>
</evidence>
<dbReference type="PANTHER" id="PTHR23132">
    <property type="entry name" value="D-ALANINE--D-ALANINE LIGASE"/>
    <property type="match status" value="1"/>
</dbReference>
<dbReference type="Gene3D" id="3.30.1490.20">
    <property type="entry name" value="ATP-grasp fold, A domain"/>
    <property type="match status" value="1"/>
</dbReference>
<protein>
    <recommendedName>
        <fullName evidence="12">D-alanine--D-alanine ligase</fullName>
        <ecNumber evidence="12">6.3.2.4</ecNumber>
    </recommendedName>
    <alternativeName>
        <fullName evidence="12">D-Ala-D-Ala ligase</fullName>
    </alternativeName>
    <alternativeName>
        <fullName evidence="12">D-alanylalanine synthetase</fullName>
    </alternativeName>
</protein>
<dbReference type="GO" id="GO:0008716">
    <property type="term" value="F:D-alanine-D-alanine ligase activity"/>
    <property type="evidence" value="ECO:0007669"/>
    <property type="project" value="UniProtKB-UniRule"/>
</dbReference>
<keyword evidence="14" id="KW-0479">Metal-binding</keyword>
<name>A0A940P8A6_9ENTE</name>
<dbReference type="GO" id="GO:0005737">
    <property type="term" value="C:cytoplasm"/>
    <property type="evidence" value="ECO:0007669"/>
    <property type="project" value="UniProtKB-SubCell"/>
</dbReference>
<dbReference type="GO" id="GO:0009252">
    <property type="term" value="P:peptidoglycan biosynthetic process"/>
    <property type="evidence" value="ECO:0007669"/>
    <property type="project" value="UniProtKB-UniRule"/>
</dbReference>
<comment type="similarity">
    <text evidence="3 12">Belongs to the D-alanine--D-alanine ligase family.</text>
</comment>
<dbReference type="Pfam" id="PF01820">
    <property type="entry name" value="Dala_Dala_lig_N"/>
    <property type="match status" value="1"/>
</dbReference>
<evidence type="ECO:0000256" key="7">
    <source>
        <dbReference type="ARBA" id="ARBA00022840"/>
    </source>
</evidence>
<feature type="binding site" evidence="14">
    <location>
        <position position="307"/>
    </location>
    <ligand>
        <name>Mg(2+)</name>
        <dbReference type="ChEBI" id="CHEBI:18420"/>
        <label>2</label>
    </ligand>
</feature>
<dbReference type="InterPro" id="IPR011127">
    <property type="entry name" value="Dala_Dala_lig_N"/>
</dbReference>
<dbReference type="GO" id="GO:0071555">
    <property type="term" value="P:cell wall organization"/>
    <property type="evidence" value="ECO:0007669"/>
    <property type="project" value="UniProtKB-KW"/>
</dbReference>
<evidence type="ECO:0000259" key="16">
    <source>
        <dbReference type="PROSITE" id="PS50975"/>
    </source>
</evidence>
<dbReference type="PROSITE" id="PS00843">
    <property type="entry name" value="DALA_DALA_LIGASE_1"/>
    <property type="match status" value="1"/>
</dbReference>
<evidence type="ECO:0000256" key="11">
    <source>
        <dbReference type="ARBA" id="ARBA00023316"/>
    </source>
</evidence>
<evidence type="ECO:0000256" key="4">
    <source>
        <dbReference type="ARBA" id="ARBA00022490"/>
    </source>
</evidence>
<evidence type="ECO:0000256" key="14">
    <source>
        <dbReference type="PIRSR" id="PIRSR039102-3"/>
    </source>
</evidence>
<keyword evidence="18" id="KW-1185">Reference proteome</keyword>
<dbReference type="GO" id="GO:0005524">
    <property type="term" value="F:ATP binding"/>
    <property type="evidence" value="ECO:0007669"/>
    <property type="project" value="UniProtKB-UniRule"/>
</dbReference>
<dbReference type="HAMAP" id="MF_00047">
    <property type="entry name" value="Dala_Dala_lig"/>
    <property type="match status" value="1"/>
</dbReference>
<organism evidence="17 18">
    <name type="scientific">Vagococcus allomyrinae</name>
    <dbReference type="NCBI Taxonomy" id="2794353"/>
    <lineage>
        <taxon>Bacteria</taxon>
        <taxon>Bacillati</taxon>
        <taxon>Bacillota</taxon>
        <taxon>Bacilli</taxon>
        <taxon>Lactobacillales</taxon>
        <taxon>Enterococcaceae</taxon>
        <taxon>Vagococcus</taxon>
    </lineage>
</organism>
<keyword evidence="5 12" id="KW-0436">Ligase</keyword>
<evidence type="ECO:0000256" key="5">
    <source>
        <dbReference type="ARBA" id="ARBA00022598"/>
    </source>
</evidence>
<dbReference type="InterPro" id="IPR016185">
    <property type="entry name" value="PreATP-grasp_dom_sf"/>
</dbReference>
<evidence type="ECO:0000256" key="12">
    <source>
        <dbReference type="HAMAP-Rule" id="MF_00047"/>
    </source>
</evidence>
<reference evidence="17" key="1">
    <citation type="submission" date="2020-12" db="EMBL/GenBank/DDBJ databases">
        <title>Vagococcus allomyrinae sp. nov. and Enterococcus lavae sp. nov., isolated from the larvae of Allomyrina dichotoma.</title>
        <authorList>
            <person name="Lee S.D."/>
        </authorList>
    </citation>
    <scope>NUCLEOTIDE SEQUENCE</scope>
    <source>
        <strain evidence="17">BWB3-3</strain>
    </source>
</reference>
<dbReference type="PROSITE" id="PS00844">
    <property type="entry name" value="DALA_DALA_LIGASE_2"/>
    <property type="match status" value="1"/>
</dbReference>
<comment type="pathway">
    <text evidence="12">Cell wall biogenesis; peptidoglycan biosynthesis.</text>
</comment>
<evidence type="ECO:0000256" key="3">
    <source>
        <dbReference type="ARBA" id="ARBA00010871"/>
    </source>
</evidence>
<keyword evidence="4 12" id="KW-0963">Cytoplasm</keyword>
<dbReference type="Proteomes" id="UP000674938">
    <property type="component" value="Unassembled WGS sequence"/>
</dbReference>
<feature type="active site" evidence="13">
    <location>
        <position position="13"/>
    </location>
</feature>
<feature type="active site" evidence="13">
    <location>
        <position position="318"/>
    </location>
</feature>
<dbReference type="NCBIfam" id="NF002378">
    <property type="entry name" value="PRK01372.1"/>
    <property type="match status" value="1"/>
</dbReference>
<sequence length="344" mass="36916">MKVVVLAGGLSMERDVSLSSGSMVANGLMAKGHQVLLVDVYEGVRDSADFTEAFGKHQQEHYDYEVPVIPPDLVAIEMANGNGGALIGPNVLSICQSADVTFLALHGAMGENGQIQATLDLHNITYTGSSYAGSLLAMDKVLSKQLMAAYGVQSPKWSEVNLEVVDITTVYQQIDLPCVIKPVSGGSSIGVSLVRTEMEFIQAVELAKTVEPTVLIEELITGREFSVGILAGEPLPVIEIIPTSGFYDYQNKYQAGRTNEICPAMISSALAERLGAEALKVHQLLRLGGYSRVDFLVTKEGQTYCLEANTLPGMTPTSLLPQEAAVAGIDYPELCDRLVRLSFS</sequence>
<dbReference type="PANTHER" id="PTHR23132:SF23">
    <property type="entry name" value="D-ALANINE--D-ALANINE LIGASE B"/>
    <property type="match status" value="1"/>
</dbReference>
<evidence type="ECO:0000256" key="2">
    <source>
        <dbReference type="ARBA" id="ARBA00004496"/>
    </source>
</evidence>
<dbReference type="InterPro" id="IPR011761">
    <property type="entry name" value="ATP-grasp"/>
</dbReference>
<dbReference type="NCBIfam" id="TIGR01205">
    <property type="entry name" value="D_ala_D_alaTIGR"/>
    <property type="match status" value="1"/>
</dbReference>
<dbReference type="GO" id="GO:0046872">
    <property type="term" value="F:metal ion binding"/>
    <property type="evidence" value="ECO:0007669"/>
    <property type="project" value="UniProtKB-KW"/>
</dbReference>
<dbReference type="InterPro" id="IPR013815">
    <property type="entry name" value="ATP_grasp_subdomain_1"/>
</dbReference>
<dbReference type="InterPro" id="IPR005905">
    <property type="entry name" value="D_ala_D_ala"/>
</dbReference>
<keyword evidence="10 14" id="KW-0464">Manganese</keyword>
<comment type="catalytic activity">
    <reaction evidence="12">
        <text>2 D-alanine + ATP = D-alanyl-D-alanine + ADP + phosphate + H(+)</text>
        <dbReference type="Rhea" id="RHEA:11224"/>
        <dbReference type="ChEBI" id="CHEBI:15378"/>
        <dbReference type="ChEBI" id="CHEBI:30616"/>
        <dbReference type="ChEBI" id="CHEBI:43474"/>
        <dbReference type="ChEBI" id="CHEBI:57416"/>
        <dbReference type="ChEBI" id="CHEBI:57822"/>
        <dbReference type="ChEBI" id="CHEBI:456216"/>
        <dbReference type="EC" id="6.3.2.4"/>
    </reaction>
</comment>
<comment type="function">
    <text evidence="12">Cell wall formation.</text>
</comment>
<evidence type="ECO:0000313" key="17">
    <source>
        <dbReference type="EMBL" id="MBP1039925.1"/>
    </source>
</evidence>
<evidence type="ECO:0000256" key="6">
    <source>
        <dbReference type="ARBA" id="ARBA00022741"/>
    </source>
</evidence>
<dbReference type="InterPro" id="IPR000291">
    <property type="entry name" value="D-Ala_lig_Van_CS"/>
</dbReference>
<comment type="cofactor">
    <cofactor evidence="14">
        <name>Mg(2+)</name>
        <dbReference type="ChEBI" id="CHEBI:18420"/>
    </cofactor>
    <cofactor evidence="14">
        <name>Mn(2+)</name>
        <dbReference type="ChEBI" id="CHEBI:29035"/>
    </cofactor>
    <text evidence="14">Binds 2 magnesium or manganese ions per subunit.</text>
</comment>
<comment type="subcellular location">
    <subcellularLocation>
        <location evidence="2 12">Cytoplasm</location>
    </subcellularLocation>
</comment>
<evidence type="ECO:0000256" key="13">
    <source>
        <dbReference type="PIRSR" id="PIRSR039102-1"/>
    </source>
</evidence>
<evidence type="ECO:0000256" key="10">
    <source>
        <dbReference type="ARBA" id="ARBA00023211"/>
    </source>
</evidence>
<feature type="binding site" evidence="14">
    <location>
        <position position="309"/>
    </location>
    <ligand>
        <name>Mg(2+)</name>
        <dbReference type="ChEBI" id="CHEBI:18420"/>
        <label>2</label>
    </ligand>
</feature>
<feature type="binding site" evidence="14">
    <location>
        <position position="294"/>
    </location>
    <ligand>
        <name>Mg(2+)</name>
        <dbReference type="ChEBI" id="CHEBI:18420"/>
        <label>1</label>
    </ligand>
</feature>
<dbReference type="EMBL" id="JAEEGA010000002">
    <property type="protein sequence ID" value="MBP1039925.1"/>
    <property type="molecule type" value="Genomic_DNA"/>
</dbReference>
<dbReference type="GO" id="GO:0008360">
    <property type="term" value="P:regulation of cell shape"/>
    <property type="evidence" value="ECO:0007669"/>
    <property type="project" value="UniProtKB-KW"/>
</dbReference>
<dbReference type="PROSITE" id="PS50975">
    <property type="entry name" value="ATP_GRASP"/>
    <property type="match status" value="1"/>
</dbReference>
<feature type="domain" description="ATP-grasp" evidence="16">
    <location>
        <begin position="144"/>
        <end position="340"/>
    </location>
</feature>
<proteinExistence type="inferred from homology"/>
<comment type="caution">
    <text evidence="17">The sequence shown here is derived from an EMBL/GenBank/DDBJ whole genome shotgun (WGS) entry which is preliminary data.</text>
</comment>